<dbReference type="SUPFAM" id="SSF53335">
    <property type="entry name" value="S-adenosyl-L-methionine-dependent methyltransferases"/>
    <property type="match status" value="1"/>
</dbReference>
<dbReference type="EMBL" id="CP053021">
    <property type="protein sequence ID" value="QJR03496.1"/>
    <property type="molecule type" value="Genomic_DNA"/>
</dbReference>
<evidence type="ECO:0000256" key="2">
    <source>
        <dbReference type="ARBA" id="ARBA00022691"/>
    </source>
</evidence>
<organism evidence="4 5">
    <name type="scientific">Sphingobium yanoikuyae</name>
    <name type="common">Sphingomonas yanoikuyae</name>
    <dbReference type="NCBI Taxonomy" id="13690"/>
    <lineage>
        <taxon>Bacteria</taxon>
        <taxon>Pseudomonadati</taxon>
        <taxon>Pseudomonadota</taxon>
        <taxon>Alphaproteobacteria</taxon>
        <taxon>Sphingomonadales</taxon>
        <taxon>Sphingomonadaceae</taxon>
        <taxon>Sphingobium</taxon>
    </lineage>
</organism>
<evidence type="ECO:0000313" key="5">
    <source>
        <dbReference type="Proteomes" id="UP000502611"/>
    </source>
</evidence>
<proteinExistence type="predicted"/>
<dbReference type="InterPro" id="IPR002052">
    <property type="entry name" value="DNA_methylase_N6_adenine_CS"/>
</dbReference>
<dbReference type="PRINTS" id="PR00507">
    <property type="entry name" value="N12N6MTFRASE"/>
</dbReference>
<evidence type="ECO:0000256" key="1">
    <source>
        <dbReference type="ARBA" id="ARBA00022603"/>
    </source>
</evidence>
<dbReference type="Gene3D" id="3.40.50.150">
    <property type="entry name" value="Vaccinia Virus protein VP39"/>
    <property type="match status" value="1"/>
</dbReference>
<dbReference type="GO" id="GO:0003676">
    <property type="term" value="F:nucleic acid binding"/>
    <property type="evidence" value="ECO:0007669"/>
    <property type="project" value="InterPro"/>
</dbReference>
<dbReference type="Proteomes" id="UP000502611">
    <property type="component" value="Chromosome"/>
</dbReference>
<keyword evidence="4" id="KW-0808">Transferase</keyword>
<accession>A0A6M4G954</accession>
<evidence type="ECO:0000313" key="4">
    <source>
        <dbReference type="EMBL" id="QJR03496.1"/>
    </source>
</evidence>
<dbReference type="GO" id="GO:0008170">
    <property type="term" value="F:N-methyltransferase activity"/>
    <property type="evidence" value="ECO:0007669"/>
    <property type="project" value="UniProtKB-ARBA"/>
</dbReference>
<dbReference type="CDD" id="cd02440">
    <property type="entry name" value="AdoMet_MTases"/>
    <property type="match status" value="1"/>
</dbReference>
<name>A0A6M4G954_SPHYA</name>
<dbReference type="InterPro" id="IPR029063">
    <property type="entry name" value="SAM-dependent_MTases_sf"/>
</dbReference>
<dbReference type="GO" id="GO:0008757">
    <property type="term" value="F:S-adenosylmethionine-dependent methyltransferase activity"/>
    <property type="evidence" value="ECO:0007669"/>
    <property type="project" value="UniProtKB-ARBA"/>
</dbReference>
<protein>
    <submittedName>
        <fullName evidence="4">Methyltransferase domain-containing protein</fullName>
    </submittedName>
</protein>
<dbReference type="RefSeq" id="WP_169861623.1">
    <property type="nucleotide sequence ID" value="NZ_CP053021.1"/>
</dbReference>
<dbReference type="PROSITE" id="PS00092">
    <property type="entry name" value="N6_MTASE"/>
    <property type="match status" value="1"/>
</dbReference>
<feature type="domain" description="Methyltransferase small" evidence="3">
    <location>
        <begin position="65"/>
        <end position="146"/>
    </location>
</feature>
<keyword evidence="2" id="KW-0949">S-adenosyl-L-methionine</keyword>
<dbReference type="Pfam" id="PF05175">
    <property type="entry name" value="MTS"/>
    <property type="match status" value="1"/>
</dbReference>
<keyword evidence="1 4" id="KW-0489">Methyltransferase</keyword>
<dbReference type="GO" id="GO:0032259">
    <property type="term" value="P:methylation"/>
    <property type="evidence" value="ECO:0007669"/>
    <property type="project" value="UniProtKB-KW"/>
</dbReference>
<dbReference type="AlphaFoldDB" id="A0A6M4G954"/>
<reference evidence="4 5" key="1">
    <citation type="submission" date="2020-04" db="EMBL/GenBank/DDBJ databases">
        <title>The Whole Genome Analysis of High salt-tolerant Sphingobium yanoikuyae YC-XJ2 with Aryl organophosphorus flame retardants (aryl-OPFRs)-degrading capacity and characteristics of Related phosphotriesterase.</title>
        <authorList>
            <person name="Li X."/>
        </authorList>
    </citation>
    <scope>NUCLEOTIDE SEQUENCE [LARGE SCALE GENOMIC DNA]</scope>
    <source>
        <strain evidence="4 5">YC-XJ2</strain>
    </source>
</reference>
<sequence>MAKLSHAQVKQHRLACDLLTKDVLTLDEREFVIQHWNEGAEHNNAAAGAFFTPLGLAFDMALDVSGKRILDLCAGIGGLSYAAYWHGRRWNDRPEITCVEMNSSYVAVGRKVMPEARWIEADVQNLPDDLGKFDWVISNPPFGKKIKIAGPRYSGEADLAVIDIASQYAPDGTFIIPQMSAPFAYSGQPYYRLRTSAKYERFNKATGISLEAGCGVDCAYFIDEWRGVAPSVEIVTADFAA</sequence>
<gene>
    <name evidence="4" type="ORF">HH800_15705</name>
</gene>
<dbReference type="InterPro" id="IPR007848">
    <property type="entry name" value="Small_mtfrase_dom"/>
</dbReference>
<evidence type="ECO:0000259" key="3">
    <source>
        <dbReference type="Pfam" id="PF05175"/>
    </source>
</evidence>